<dbReference type="Proteomes" id="UP001626550">
    <property type="component" value="Unassembled WGS sequence"/>
</dbReference>
<keyword evidence="4" id="KW-1185">Reference proteome</keyword>
<keyword evidence="2" id="KW-0472">Membrane</keyword>
<keyword evidence="2" id="KW-1133">Transmembrane helix</keyword>
<proteinExistence type="predicted"/>
<evidence type="ECO:0000256" key="1">
    <source>
        <dbReference type="SAM" id="MobiDB-lite"/>
    </source>
</evidence>
<reference evidence="3 4" key="1">
    <citation type="submission" date="2024-11" db="EMBL/GenBank/DDBJ databases">
        <title>Adaptive evolution of stress response genes in parasites aligns with host niche diversity.</title>
        <authorList>
            <person name="Hahn C."/>
            <person name="Resl P."/>
        </authorList>
    </citation>
    <scope>NUCLEOTIDE SEQUENCE [LARGE SCALE GENOMIC DNA]</scope>
    <source>
        <strain evidence="3">EGGRZ-B1_66</strain>
        <tissue evidence="3">Body</tissue>
    </source>
</reference>
<evidence type="ECO:0000313" key="4">
    <source>
        <dbReference type="Proteomes" id="UP001626550"/>
    </source>
</evidence>
<protein>
    <submittedName>
        <fullName evidence="3">Transcription factor 25</fullName>
    </submittedName>
</protein>
<feature type="region of interest" description="Disordered" evidence="1">
    <location>
        <begin position="367"/>
        <end position="393"/>
    </location>
</feature>
<dbReference type="AlphaFoldDB" id="A0ABD2Q8V1"/>
<gene>
    <name evidence="3" type="primary">TCF25_1</name>
    <name evidence="3" type="ORF">Ciccas_005523</name>
</gene>
<keyword evidence="2" id="KW-0812">Transmembrane</keyword>
<comment type="caution">
    <text evidence="3">The sequence shown here is derived from an EMBL/GenBank/DDBJ whole genome shotgun (WGS) entry which is preliminary data.</text>
</comment>
<evidence type="ECO:0000313" key="3">
    <source>
        <dbReference type="EMBL" id="KAL3315838.1"/>
    </source>
</evidence>
<organism evidence="3 4">
    <name type="scientific">Cichlidogyrus casuarinus</name>
    <dbReference type="NCBI Taxonomy" id="1844966"/>
    <lineage>
        <taxon>Eukaryota</taxon>
        <taxon>Metazoa</taxon>
        <taxon>Spiralia</taxon>
        <taxon>Lophotrochozoa</taxon>
        <taxon>Platyhelminthes</taxon>
        <taxon>Monogenea</taxon>
        <taxon>Monopisthocotylea</taxon>
        <taxon>Dactylogyridea</taxon>
        <taxon>Ancyrocephalidae</taxon>
        <taxon>Cichlidogyrus</taxon>
    </lineage>
</organism>
<accession>A0ABD2Q8V1</accession>
<name>A0ABD2Q8V1_9PLAT</name>
<dbReference type="EMBL" id="JBJKFK010000654">
    <property type="protein sequence ID" value="KAL3315838.1"/>
    <property type="molecule type" value="Genomic_DNA"/>
</dbReference>
<evidence type="ECO:0000256" key="2">
    <source>
        <dbReference type="SAM" id="Phobius"/>
    </source>
</evidence>
<sequence>MRKSKQQRDGYQYFLSLRTLSKHFGSKSRLHTLISSSRLIDKAGLPNSEADNFYEELANREKKDASQEEKDTSFSKTVDCFAVSSLHADEFRAEMESENLLKGVQPMSFQFFFARHLCYPVSFFDHPRFGTSDWLEDDSVAVPALVLDEHPSKSTSRFTGFRVSFRNHDEQEKKIYFLTSDGFITCLDQFGSQIWRVGAQVSWLQMSRTVRASPEEATGESESEFKTAALSIPAVYRNSFVPSLEQIKIGVRDMDPKWLRHSHKINFMRKSDQLDTLLAVGWDSVALMDRETGAKLAYHSIPDVPIAPPQRIRSDHDNTFVVFCDDMLIVFAVTQTTKPSTFLSILLALFLTFVVLSWFCPNSDFEDQDDEEFEQENKREQRNKRSKRRHRDI</sequence>
<feature type="compositionally biased region" description="Basic residues" evidence="1">
    <location>
        <begin position="381"/>
        <end position="393"/>
    </location>
</feature>
<feature type="transmembrane region" description="Helical" evidence="2">
    <location>
        <begin position="341"/>
        <end position="359"/>
    </location>
</feature>